<accession>A0A1X6MKZ2</accession>
<feature type="compositionally biased region" description="Basic and acidic residues" evidence="1">
    <location>
        <begin position="417"/>
        <end position="434"/>
    </location>
</feature>
<dbReference type="AlphaFoldDB" id="A0A1X6MKZ2"/>
<evidence type="ECO:0000313" key="2">
    <source>
        <dbReference type="EMBL" id="OSX56906.1"/>
    </source>
</evidence>
<feature type="region of interest" description="Disordered" evidence="1">
    <location>
        <begin position="292"/>
        <end position="335"/>
    </location>
</feature>
<evidence type="ECO:0000256" key="1">
    <source>
        <dbReference type="SAM" id="MobiDB-lite"/>
    </source>
</evidence>
<evidence type="ECO:0000313" key="3">
    <source>
        <dbReference type="Proteomes" id="UP000194127"/>
    </source>
</evidence>
<protein>
    <submittedName>
        <fullName evidence="2">Uncharacterized protein</fullName>
    </submittedName>
</protein>
<dbReference type="OrthoDB" id="10315145at2759"/>
<feature type="compositionally biased region" description="Basic residues" evidence="1">
    <location>
        <begin position="308"/>
        <end position="317"/>
    </location>
</feature>
<feature type="compositionally biased region" description="Basic and acidic residues" evidence="1">
    <location>
        <begin position="560"/>
        <end position="572"/>
    </location>
</feature>
<proteinExistence type="predicted"/>
<gene>
    <name evidence="2" type="ORF">POSPLADRAFT_1158293</name>
</gene>
<feature type="region of interest" description="Disordered" evidence="1">
    <location>
        <begin position="372"/>
        <end position="488"/>
    </location>
</feature>
<feature type="region of interest" description="Disordered" evidence="1">
    <location>
        <begin position="91"/>
        <end position="124"/>
    </location>
</feature>
<feature type="region of interest" description="Disordered" evidence="1">
    <location>
        <begin position="1"/>
        <end position="31"/>
    </location>
</feature>
<dbReference type="RefSeq" id="XP_024333700.1">
    <property type="nucleotide sequence ID" value="XM_024487302.1"/>
</dbReference>
<feature type="region of interest" description="Disordered" evidence="1">
    <location>
        <begin position="560"/>
        <end position="612"/>
    </location>
</feature>
<sequence length="821" mass="88357">MRACEKRPSGFEEMGQGKGNRERWGVAGSKGAWRHTRESKLQQNIFKGLAATHTLSSSTIYVAPPIALSSRAAILPPASILTLRANSLAHRRSTRCPGQRRRASGTRHWAATSKSARPATANTTTTDADRAYNAARCCYFHRFEPSPRDALASVALPTARYMLCPLGLASRSRPTHPASHFGQRALLTALLEVAWRLFFCRRLRLQDRRSMVSATAKSQGPQRDERHSALEHPVVAIASRPCMCIGGEARWSHQPLFSCQTFFCTTKLTLSTKRSIATLCRSRPPVVRRLAAPAHAQTETPYDNGSQRARRVGRQRARTLGQRQAKKSAARVQHPCPARMRTHSGFARLNVVSRREARDAANLSVRLAACPLHSDDRGGRGSRTQGGQGGYVHGSMCPRCLSHRRPASSASGVLDATQHEGETRETRDRDEPSRPHPGGVRANEARGAQAPGAGGRDNVPGAGNTHGGAAGRRKAGEDASDAADTESPLARTSFGVQDVCSRATFRSGYAYRCSSVVFQVRVCDGAPVRDARADDHGRECTETADGTTFTAGVALDKQESSEDDCWRAEHGGAESQPGEPAKRATEGDKRQQRDADERGRGGQVQTGNVDLRGSGSACIRSAAANATRAAAAAWRRFRAWRSCAREERPPRAQLQLAPAQPSYHCPERPRARVREALSLRSSFSPSPAVPSVASFFPSLSAARARARCMRSAAATATACASGVASGVCGRGGVLGCGRCVQEGHGGLLGARALGGLRLEAVLISVRARRSGKRAEQAQTANEDFEDRGGSRLAAGATFHYVVAYRLRLAIFLYGTIQSTTS</sequence>
<dbReference type="Proteomes" id="UP000194127">
    <property type="component" value="Unassembled WGS sequence"/>
</dbReference>
<feature type="compositionally biased region" description="Polar residues" evidence="1">
    <location>
        <begin position="297"/>
        <end position="306"/>
    </location>
</feature>
<feature type="compositionally biased region" description="Basic residues" evidence="1">
    <location>
        <begin position="91"/>
        <end position="105"/>
    </location>
</feature>
<feature type="compositionally biased region" description="Basic and acidic residues" evidence="1">
    <location>
        <begin position="1"/>
        <end position="10"/>
    </location>
</feature>
<name>A0A1X6MKZ2_9APHY</name>
<dbReference type="EMBL" id="KZ110610">
    <property type="protein sequence ID" value="OSX56906.1"/>
    <property type="molecule type" value="Genomic_DNA"/>
</dbReference>
<reference evidence="2 3" key="1">
    <citation type="submission" date="2017-04" db="EMBL/GenBank/DDBJ databases">
        <title>Genome Sequence of the Model Brown-Rot Fungus Postia placenta SB12.</title>
        <authorList>
            <consortium name="DOE Joint Genome Institute"/>
            <person name="Gaskell J."/>
            <person name="Kersten P."/>
            <person name="Larrondo L.F."/>
            <person name="Canessa P."/>
            <person name="Martinez D."/>
            <person name="Hibbett D."/>
            <person name="Schmoll M."/>
            <person name="Kubicek C.P."/>
            <person name="Martinez A.T."/>
            <person name="Yadav J."/>
            <person name="Master E."/>
            <person name="Magnuson J.K."/>
            <person name="James T."/>
            <person name="Yaver D."/>
            <person name="Berka R."/>
            <person name="Labutti K."/>
            <person name="Lipzen A."/>
            <person name="Aerts A."/>
            <person name="Barry K."/>
            <person name="Henrissat B."/>
            <person name="Blanchette R."/>
            <person name="Grigoriev I."/>
            <person name="Cullen D."/>
        </authorList>
    </citation>
    <scope>NUCLEOTIDE SEQUENCE [LARGE SCALE GENOMIC DNA]</scope>
    <source>
        <strain evidence="2 3">MAD-698-R-SB12</strain>
    </source>
</reference>
<keyword evidence="3" id="KW-1185">Reference proteome</keyword>
<organism evidence="2 3">
    <name type="scientific">Postia placenta MAD-698-R-SB12</name>
    <dbReference type="NCBI Taxonomy" id="670580"/>
    <lineage>
        <taxon>Eukaryota</taxon>
        <taxon>Fungi</taxon>
        <taxon>Dikarya</taxon>
        <taxon>Basidiomycota</taxon>
        <taxon>Agaricomycotina</taxon>
        <taxon>Agaricomycetes</taxon>
        <taxon>Polyporales</taxon>
        <taxon>Adustoporiaceae</taxon>
        <taxon>Rhodonia</taxon>
    </lineage>
</organism>
<dbReference type="GeneID" id="36332251"/>
<feature type="compositionally biased region" description="Basic and acidic residues" evidence="1">
    <location>
        <begin position="580"/>
        <end position="600"/>
    </location>
</feature>